<dbReference type="OrthoDB" id="4529776at2"/>
<dbReference type="PANTHER" id="PTHR43685">
    <property type="entry name" value="GLYCOSYLTRANSFERASE"/>
    <property type="match status" value="1"/>
</dbReference>
<feature type="domain" description="Glycosyltransferase 2-like" evidence="1">
    <location>
        <begin position="16"/>
        <end position="180"/>
    </location>
</feature>
<dbReference type="InterPro" id="IPR029044">
    <property type="entry name" value="Nucleotide-diphossugar_trans"/>
</dbReference>
<comment type="caution">
    <text evidence="2">The sequence shown here is derived from an EMBL/GenBank/DDBJ whole genome shotgun (WGS) entry which is preliminary data.</text>
</comment>
<reference evidence="2 3" key="1">
    <citation type="submission" date="2018-05" db="EMBL/GenBank/DDBJ databases">
        <title>Genetic diversity of glacier-inhabiting Cryobacterium bacteria in China and description of Cryobacterium mengkeensis sp. nov. and Arthrobacter glacialis sp. nov.</title>
        <authorList>
            <person name="Liu Q."/>
            <person name="Xin Y.-H."/>
        </authorList>
    </citation>
    <scope>NUCLEOTIDE SEQUENCE [LARGE SCALE GENOMIC DNA]</scope>
    <source>
        <strain evidence="2 3">LI2</strain>
    </source>
</reference>
<dbReference type="SUPFAM" id="SSF53448">
    <property type="entry name" value="Nucleotide-diphospho-sugar transferases"/>
    <property type="match status" value="1"/>
</dbReference>
<dbReference type="InterPro" id="IPR050834">
    <property type="entry name" value="Glycosyltransf_2"/>
</dbReference>
<keyword evidence="3" id="KW-1185">Reference proteome</keyword>
<keyword evidence="2" id="KW-0808">Transferase</keyword>
<protein>
    <submittedName>
        <fullName evidence="2">Glycosyltransferase family 2 protein</fullName>
    </submittedName>
</protein>
<dbReference type="Pfam" id="PF00535">
    <property type="entry name" value="Glycos_transf_2"/>
    <property type="match status" value="1"/>
</dbReference>
<dbReference type="EMBL" id="QJVD01000005">
    <property type="protein sequence ID" value="PYI68364.1"/>
    <property type="molecule type" value="Genomic_DNA"/>
</dbReference>
<dbReference type="Gene3D" id="3.90.550.10">
    <property type="entry name" value="Spore Coat Polysaccharide Biosynthesis Protein SpsA, Chain A"/>
    <property type="match status" value="1"/>
</dbReference>
<evidence type="ECO:0000259" key="1">
    <source>
        <dbReference type="Pfam" id="PF00535"/>
    </source>
</evidence>
<proteinExistence type="predicted"/>
<dbReference type="RefSeq" id="WP_110500107.1">
    <property type="nucleotide sequence ID" value="NZ_QJVD01000005.1"/>
</dbReference>
<name>A0A2V5LCU9_9MICC</name>
<dbReference type="Proteomes" id="UP000247832">
    <property type="component" value="Unassembled WGS sequence"/>
</dbReference>
<dbReference type="AlphaFoldDB" id="A0A2V5LCU9"/>
<evidence type="ECO:0000313" key="2">
    <source>
        <dbReference type="EMBL" id="PYI68364.1"/>
    </source>
</evidence>
<dbReference type="InterPro" id="IPR001173">
    <property type="entry name" value="Glyco_trans_2-like"/>
</dbReference>
<accession>A0A2V5LCU9</accession>
<gene>
    <name evidence="2" type="ORF">CVV68_05995</name>
</gene>
<evidence type="ECO:0000313" key="3">
    <source>
        <dbReference type="Proteomes" id="UP000247832"/>
    </source>
</evidence>
<organism evidence="2 3">
    <name type="scientific">Arthrobacter livingstonensis</name>
    <dbReference type="NCBI Taxonomy" id="670078"/>
    <lineage>
        <taxon>Bacteria</taxon>
        <taxon>Bacillati</taxon>
        <taxon>Actinomycetota</taxon>
        <taxon>Actinomycetes</taxon>
        <taxon>Micrococcales</taxon>
        <taxon>Micrococcaceae</taxon>
        <taxon>Arthrobacter</taxon>
    </lineage>
</organism>
<dbReference type="PANTHER" id="PTHR43685:SF2">
    <property type="entry name" value="GLYCOSYLTRANSFERASE 2-LIKE DOMAIN-CONTAINING PROTEIN"/>
    <property type="match status" value="1"/>
</dbReference>
<dbReference type="GO" id="GO:0016740">
    <property type="term" value="F:transferase activity"/>
    <property type="evidence" value="ECO:0007669"/>
    <property type="project" value="UniProtKB-KW"/>
</dbReference>
<sequence length="355" mass="38848">MKIVRPQSATSKALISVVIPCYNYGHFLPDAVAGVLAQPGVDVEIIIVDDASPDGSVQIARELEAADSRITVVAHEANQGHIATYNDGLKRVLGDYVVLLSADDILAPGSLGRSAALMQAHPEVGLVYGYAPSFESHAPVARTRVRSWTIWEGEEWVQRICTRGTNLIVNPEAMIRRDVMDHLVGYDAEHPHAADMLLWMQAAMFGSVGRVNGPDQAFYRVHGNNMHMTDFKGIVADFQGRSGVFEAFFSAYGSQLHNEPKMKAKVRSALARESSRTAAVAFHSGGAYGGAGQRELAALAAGFNDGGAEIRRLAWLPGRGQGQAKGPHPLARKSYLAMDRLRWSMRWRLWRRYGI</sequence>